<organism evidence="5 6">
    <name type="scientific">Pseudobacteroides cellulosolvens ATCC 35603 = DSM 2933</name>
    <dbReference type="NCBI Taxonomy" id="398512"/>
    <lineage>
        <taxon>Bacteria</taxon>
        <taxon>Bacillati</taxon>
        <taxon>Bacillota</taxon>
        <taxon>Clostridia</taxon>
        <taxon>Eubacteriales</taxon>
        <taxon>Oscillospiraceae</taxon>
        <taxon>Pseudobacteroides</taxon>
    </lineage>
</organism>
<dbReference type="InterPro" id="IPR036390">
    <property type="entry name" value="WH_DNA-bd_sf"/>
</dbReference>
<evidence type="ECO:0000259" key="4">
    <source>
        <dbReference type="PROSITE" id="PS50949"/>
    </source>
</evidence>
<gene>
    <name evidence="5" type="ORF">Bccel_3604</name>
</gene>
<dbReference type="STRING" id="398512.Bccel_3604"/>
<dbReference type="SUPFAM" id="SSF46785">
    <property type="entry name" value="Winged helix' DNA-binding domain"/>
    <property type="match status" value="1"/>
</dbReference>
<dbReference type="GO" id="GO:0003677">
    <property type="term" value="F:DNA binding"/>
    <property type="evidence" value="ECO:0007669"/>
    <property type="project" value="UniProtKB-KW"/>
</dbReference>
<dbReference type="InterPro" id="IPR000524">
    <property type="entry name" value="Tscrpt_reg_HTH_GntR"/>
</dbReference>
<comment type="caution">
    <text evidence="5">The sequence shown here is derived from an EMBL/GenBank/DDBJ whole genome shotgun (WGS) entry which is preliminary data.</text>
</comment>
<proteinExistence type="predicted"/>
<dbReference type="Proteomes" id="UP000036923">
    <property type="component" value="Unassembled WGS sequence"/>
</dbReference>
<evidence type="ECO:0000256" key="2">
    <source>
        <dbReference type="ARBA" id="ARBA00023125"/>
    </source>
</evidence>
<feature type="domain" description="HTH gntR-type" evidence="4">
    <location>
        <begin position="11"/>
        <end position="79"/>
    </location>
</feature>
<keyword evidence="1" id="KW-0805">Transcription regulation</keyword>
<dbReference type="GO" id="GO:0003700">
    <property type="term" value="F:DNA-binding transcription factor activity"/>
    <property type="evidence" value="ECO:0007669"/>
    <property type="project" value="InterPro"/>
</dbReference>
<dbReference type="EMBL" id="LGTC01000001">
    <property type="protein sequence ID" value="KNY28330.1"/>
    <property type="molecule type" value="Genomic_DNA"/>
</dbReference>
<dbReference type="PANTHER" id="PTHR38445">
    <property type="entry name" value="HTH-TYPE TRANSCRIPTIONAL REPRESSOR YTRA"/>
    <property type="match status" value="1"/>
</dbReference>
<dbReference type="PATRIC" id="fig|398512.5.peg.3778"/>
<sequence>MILKLDLQSETPIYIQLKMQIIEGIATGSLVPGEPLPSVRQLASDLGINLHTVNKAYTMLKQDGFIIIHRQKGVVVSSSEDLKVTDEYLSQLKSNIRPIITEAFCRGMTIDEFSIICKDIFTELGMPQI</sequence>
<dbReference type="Pfam" id="PF00392">
    <property type="entry name" value="GntR"/>
    <property type="match status" value="1"/>
</dbReference>
<accession>A0A0L6JRL6</accession>
<dbReference type="CDD" id="cd07377">
    <property type="entry name" value="WHTH_GntR"/>
    <property type="match status" value="1"/>
</dbReference>
<dbReference type="RefSeq" id="WP_036938534.1">
    <property type="nucleotide sequence ID" value="NZ_JQKC01000007.1"/>
</dbReference>
<dbReference type="SMART" id="SM00345">
    <property type="entry name" value="HTH_GNTR"/>
    <property type="match status" value="1"/>
</dbReference>
<keyword evidence="3" id="KW-0804">Transcription</keyword>
<dbReference type="InterPro" id="IPR036388">
    <property type="entry name" value="WH-like_DNA-bd_sf"/>
</dbReference>
<keyword evidence="2" id="KW-0238">DNA-binding</keyword>
<evidence type="ECO:0000313" key="5">
    <source>
        <dbReference type="EMBL" id="KNY28330.1"/>
    </source>
</evidence>
<evidence type="ECO:0000256" key="3">
    <source>
        <dbReference type="ARBA" id="ARBA00023163"/>
    </source>
</evidence>
<protein>
    <submittedName>
        <fullName evidence="5">Transcriptional regulator, GntR family</fullName>
    </submittedName>
</protein>
<reference evidence="6" key="1">
    <citation type="submission" date="2015-07" db="EMBL/GenBank/DDBJ databases">
        <title>Near-Complete Genome Sequence of the Cellulolytic Bacterium Bacteroides (Pseudobacteroides) cellulosolvens ATCC 35603.</title>
        <authorList>
            <person name="Dassa B."/>
            <person name="Utturkar S.M."/>
            <person name="Klingeman D.M."/>
            <person name="Hurt R.A."/>
            <person name="Keller M."/>
            <person name="Xu J."/>
            <person name="Reddy Y.H.K."/>
            <person name="Borovok I."/>
            <person name="Grinberg I.R."/>
            <person name="Lamed R."/>
            <person name="Zhivin O."/>
            <person name="Bayer E.A."/>
            <person name="Brown S.D."/>
        </authorList>
    </citation>
    <scope>NUCLEOTIDE SEQUENCE [LARGE SCALE GENOMIC DNA]</scope>
    <source>
        <strain evidence="6">DSM 2933</strain>
    </source>
</reference>
<dbReference type="Gene3D" id="1.10.10.10">
    <property type="entry name" value="Winged helix-like DNA-binding domain superfamily/Winged helix DNA-binding domain"/>
    <property type="match status" value="1"/>
</dbReference>
<dbReference type="PROSITE" id="PS50949">
    <property type="entry name" value="HTH_GNTR"/>
    <property type="match status" value="1"/>
</dbReference>
<dbReference type="AlphaFoldDB" id="A0A0L6JRL6"/>
<dbReference type="OrthoDB" id="9802328at2"/>
<dbReference type="eggNOG" id="COG1725">
    <property type="taxonomic scope" value="Bacteria"/>
</dbReference>
<name>A0A0L6JRL6_9FIRM</name>
<dbReference type="PANTHER" id="PTHR38445:SF12">
    <property type="entry name" value="GNTR-FAMILY TRANSCRIPTIONAL REGULATOR"/>
    <property type="match status" value="1"/>
</dbReference>
<evidence type="ECO:0000256" key="1">
    <source>
        <dbReference type="ARBA" id="ARBA00023015"/>
    </source>
</evidence>
<evidence type="ECO:0000313" key="6">
    <source>
        <dbReference type="Proteomes" id="UP000036923"/>
    </source>
</evidence>
<keyword evidence="6" id="KW-1185">Reference proteome</keyword>